<dbReference type="Proteomes" id="UP000077266">
    <property type="component" value="Unassembled WGS sequence"/>
</dbReference>
<keyword evidence="3" id="KW-1185">Reference proteome</keyword>
<organism evidence="2 3">
    <name type="scientific">Exidia glandulosa HHB12029</name>
    <dbReference type="NCBI Taxonomy" id="1314781"/>
    <lineage>
        <taxon>Eukaryota</taxon>
        <taxon>Fungi</taxon>
        <taxon>Dikarya</taxon>
        <taxon>Basidiomycota</taxon>
        <taxon>Agaricomycotina</taxon>
        <taxon>Agaricomycetes</taxon>
        <taxon>Auriculariales</taxon>
        <taxon>Exidiaceae</taxon>
        <taxon>Exidia</taxon>
    </lineage>
</organism>
<reference evidence="2 3" key="1">
    <citation type="journal article" date="2016" name="Mol. Biol. Evol.">
        <title>Comparative Genomics of Early-Diverging Mushroom-Forming Fungi Provides Insights into the Origins of Lignocellulose Decay Capabilities.</title>
        <authorList>
            <person name="Nagy L.G."/>
            <person name="Riley R."/>
            <person name="Tritt A."/>
            <person name="Adam C."/>
            <person name="Daum C."/>
            <person name="Floudas D."/>
            <person name="Sun H."/>
            <person name="Yadav J.S."/>
            <person name="Pangilinan J."/>
            <person name="Larsson K.H."/>
            <person name="Matsuura K."/>
            <person name="Barry K."/>
            <person name="Labutti K."/>
            <person name="Kuo R."/>
            <person name="Ohm R.A."/>
            <person name="Bhattacharya S.S."/>
            <person name="Shirouzu T."/>
            <person name="Yoshinaga Y."/>
            <person name="Martin F.M."/>
            <person name="Grigoriev I.V."/>
            <person name="Hibbett D.S."/>
        </authorList>
    </citation>
    <scope>NUCLEOTIDE SEQUENCE [LARGE SCALE GENOMIC DNA]</scope>
    <source>
        <strain evidence="2 3">HHB12029</strain>
    </source>
</reference>
<feature type="compositionally biased region" description="Low complexity" evidence="1">
    <location>
        <begin position="47"/>
        <end position="61"/>
    </location>
</feature>
<name>A0A165IMA2_EXIGL</name>
<dbReference type="InParanoid" id="A0A165IMA2"/>
<evidence type="ECO:0000313" key="3">
    <source>
        <dbReference type="Proteomes" id="UP000077266"/>
    </source>
</evidence>
<gene>
    <name evidence="2" type="ORF">EXIGLDRAFT_716967</name>
</gene>
<evidence type="ECO:0000313" key="2">
    <source>
        <dbReference type="EMBL" id="KZV93598.1"/>
    </source>
</evidence>
<feature type="region of interest" description="Disordered" evidence="1">
    <location>
        <begin position="32"/>
        <end position="70"/>
    </location>
</feature>
<sequence length="70" mass="7778">MSASQRKCMRRVTGEEDLPVVTEREMFCEPNVRGNASRRTASERAPSYAHRAAPACSASEAARARLHETE</sequence>
<proteinExistence type="predicted"/>
<dbReference type="EMBL" id="KV425987">
    <property type="protein sequence ID" value="KZV93598.1"/>
    <property type="molecule type" value="Genomic_DNA"/>
</dbReference>
<accession>A0A165IMA2</accession>
<protein>
    <submittedName>
        <fullName evidence="2">Uncharacterized protein</fullName>
    </submittedName>
</protein>
<evidence type="ECO:0000256" key="1">
    <source>
        <dbReference type="SAM" id="MobiDB-lite"/>
    </source>
</evidence>
<dbReference type="AlphaFoldDB" id="A0A165IMA2"/>